<protein>
    <submittedName>
        <fullName evidence="5">Alcohol dehydrogenase</fullName>
    </submittedName>
</protein>
<dbReference type="PROSITE" id="PS00913">
    <property type="entry name" value="ADH_IRON_1"/>
    <property type="match status" value="1"/>
</dbReference>
<feature type="domain" description="Fe-containing alcohol dehydrogenase-like C-terminal" evidence="4">
    <location>
        <begin position="194"/>
        <end position="392"/>
    </location>
</feature>
<dbReference type="Pfam" id="PF25137">
    <property type="entry name" value="ADH_Fe_C"/>
    <property type="match status" value="1"/>
</dbReference>
<dbReference type="CDD" id="cd08185">
    <property type="entry name" value="Fe-ADH-like"/>
    <property type="match status" value="1"/>
</dbReference>
<sequence length="393" mass="43017">MIDFMFHMPTKLIFGSGKLKELANPENVPGKKAFIVISSGGSMIRHSYLTFVQNMLNHNDVESVVYNKIQENPVLDHVTEGAKLAKQHGCDFVIGLGGGSSIDSAKSIALMANNDGNYWDYMQAGTGGKKTPKNPALPIVAIPTTAGTGTEADPWTVITNSETNEKIGWGNDSTYPTLSIIDPWFTLTVPPKVTAFTGMDAFFHSVETYLSMQRQPTSDLLSQQAVQLINTFLPEIVKEGQNIEARTMVSWASTAAGVCQSLSSCMSLHSMEHALSAYYPQIPHGAGLILLSRAYFKHLTPHMPERMTDLAYFMDVDVDALPEEKRPFAFVDALDKLIKNIGMGELSLADYGVEKEDCAKMAKNAMETMGVLFTCTPVEMSEEEVTAVFADSF</sequence>
<feature type="domain" description="Alcohol dehydrogenase iron-type/glycerol dehydrogenase GldA" evidence="3">
    <location>
        <begin position="9"/>
        <end position="183"/>
    </location>
</feature>
<dbReference type="PATRIC" id="fig|1560234.3.peg.2345"/>
<dbReference type="EMBL" id="JXMS01000035">
    <property type="protein sequence ID" value="OBQ45913.1"/>
    <property type="molecule type" value="Genomic_DNA"/>
</dbReference>
<evidence type="ECO:0000256" key="1">
    <source>
        <dbReference type="ARBA" id="ARBA00007358"/>
    </source>
</evidence>
<dbReference type="Gene3D" id="3.40.50.1970">
    <property type="match status" value="1"/>
</dbReference>
<evidence type="ECO:0000259" key="3">
    <source>
        <dbReference type="Pfam" id="PF00465"/>
    </source>
</evidence>
<dbReference type="RefSeq" id="WP_066858310.1">
    <property type="nucleotide sequence ID" value="NZ_JXMS01000035.1"/>
</dbReference>
<dbReference type="AlphaFoldDB" id="A0A1B7X952"/>
<name>A0A1B7X952_9BACT</name>
<dbReference type="Gene3D" id="1.20.1090.10">
    <property type="entry name" value="Dehydroquinate synthase-like - alpha domain"/>
    <property type="match status" value="1"/>
</dbReference>
<accession>A0A1B7X952</accession>
<keyword evidence="6" id="KW-1185">Reference proteome</keyword>
<dbReference type="OrthoDB" id="9778433at2"/>
<keyword evidence="2" id="KW-0560">Oxidoreductase</keyword>
<dbReference type="InterPro" id="IPR039697">
    <property type="entry name" value="Alcohol_dehydrogenase_Fe"/>
</dbReference>
<dbReference type="GO" id="GO:0004022">
    <property type="term" value="F:alcohol dehydrogenase (NAD+) activity"/>
    <property type="evidence" value="ECO:0007669"/>
    <property type="project" value="TreeGrafter"/>
</dbReference>
<dbReference type="FunFam" id="3.40.50.1970:FF:000003">
    <property type="entry name" value="Alcohol dehydrogenase, iron-containing"/>
    <property type="match status" value="1"/>
</dbReference>
<dbReference type="PANTHER" id="PTHR11496:SF104">
    <property type="entry name" value="3-DEOXY-ALPHA-D-MANNO-OCTULOSONATE 8-OXIDASE"/>
    <property type="match status" value="1"/>
</dbReference>
<gene>
    <name evidence="5" type="ORF">SP90_15300</name>
</gene>
<evidence type="ECO:0000256" key="2">
    <source>
        <dbReference type="ARBA" id="ARBA00023002"/>
    </source>
</evidence>
<dbReference type="InterPro" id="IPR056798">
    <property type="entry name" value="ADH_Fe_C"/>
</dbReference>
<dbReference type="STRING" id="1560234.SP90_15300"/>
<dbReference type="SUPFAM" id="SSF56796">
    <property type="entry name" value="Dehydroquinate synthase-like"/>
    <property type="match status" value="1"/>
</dbReference>
<reference evidence="5 6" key="1">
    <citation type="submission" date="2015-01" db="EMBL/GenBank/DDBJ databases">
        <title>Desulfovibrio sp. JC271 draft genome sequence.</title>
        <authorList>
            <person name="Shivani Y."/>
            <person name="Subhash Y."/>
            <person name="Sasikala C."/>
            <person name="Ramana C.V."/>
        </authorList>
    </citation>
    <scope>NUCLEOTIDE SEQUENCE [LARGE SCALE GENOMIC DNA]</scope>
    <source>
        <strain evidence="5 6">JC271</strain>
    </source>
</reference>
<dbReference type="InterPro" id="IPR018211">
    <property type="entry name" value="ADH_Fe_CS"/>
</dbReference>
<dbReference type="PANTHER" id="PTHR11496">
    <property type="entry name" value="ALCOHOL DEHYDROGENASE"/>
    <property type="match status" value="1"/>
</dbReference>
<dbReference type="Proteomes" id="UP000091979">
    <property type="component" value="Unassembled WGS sequence"/>
</dbReference>
<evidence type="ECO:0000313" key="5">
    <source>
        <dbReference type="EMBL" id="OBQ45913.1"/>
    </source>
</evidence>
<dbReference type="GO" id="GO:0046872">
    <property type="term" value="F:metal ion binding"/>
    <property type="evidence" value="ECO:0007669"/>
    <property type="project" value="InterPro"/>
</dbReference>
<evidence type="ECO:0000313" key="6">
    <source>
        <dbReference type="Proteomes" id="UP000091979"/>
    </source>
</evidence>
<dbReference type="InterPro" id="IPR001670">
    <property type="entry name" value="ADH_Fe/GldA"/>
</dbReference>
<organism evidence="5 6">
    <name type="scientific">Halodesulfovibrio spirochaetisodalis</name>
    <dbReference type="NCBI Taxonomy" id="1560234"/>
    <lineage>
        <taxon>Bacteria</taxon>
        <taxon>Pseudomonadati</taxon>
        <taxon>Thermodesulfobacteriota</taxon>
        <taxon>Desulfovibrionia</taxon>
        <taxon>Desulfovibrionales</taxon>
        <taxon>Desulfovibrionaceae</taxon>
        <taxon>Halodesulfovibrio</taxon>
    </lineage>
</organism>
<dbReference type="Pfam" id="PF00465">
    <property type="entry name" value="Fe-ADH"/>
    <property type="match status" value="1"/>
</dbReference>
<comment type="caution">
    <text evidence="5">The sequence shown here is derived from an EMBL/GenBank/DDBJ whole genome shotgun (WGS) entry which is preliminary data.</text>
</comment>
<evidence type="ECO:0000259" key="4">
    <source>
        <dbReference type="Pfam" id="PF25137"/>
    </source>
</evidence>
<proteinExistence type="inferred from homology"/>
<comment type="similarity">
    <text evidence="1">Belongs to the iron-containing alcohol dehydrogenase family.</text>
</comment>